<evidence type="ECO:0000313" key="1">
    <source>
        <dbReference type="EMBL" id="XBX76312.1"/>
    </source>
</evidence>
<reference evidence="1" key="1">
    <citation type="journal article" date="2013" name="Extremophiles">
        <title>Proteinivorax tanatarense gen. nov., sp. nov., an anaerobic, haloalkaliphilic, proteolytic bacterium isolated from a decaying algal bloom, and proposal of Proteinivoraceae fam. nov.</title>
        <authorList>
            <person name="Kevbrin V."/>
            <person name="Boltyanskaya Y."/>
            <person name="Zhilina T."/>
            <person name="Kolganova T."/>
            <person name="Lavrentjeva E."/>
            <person name="Kuznetsov B."/>
        </authorList>
    </citation>
    <scope>NUCLEOTIDE SEQUENCE</scope>
    <source>
        <strain evidence="1">Z-910T</strain>
    </source>
</reference>
<organism evidence="1">
    <name type="scientific">Proteinivorax tanatarense</name>
    <dbReference type="NCBI Taxonomy" id="1260629"/>
    <lineage>
        <taxon>Bacteria</taxon>
        <taxon>Bacillati</taxon>
        <taxon>Bacillota</taxon>
        <taxon>Clostridia</taxon>
        <taxon>Eubacteriales</taxon>
        <taxon>Proteinivoracaceae</taxon>
        <taxon>Proteinivorax</taxon>
    </lineage>
</organism>
<keyword evidence="1" id="KW-0489">Methyltransferase</keyword>
<proteinExistence type="predicted"/>
<accession>A0AAU7VQV6</accession>
<reference evidence="1" key="2">
    <citation type="submission" date="2024-06" db="EMBL/GenBank/DDBJ databases">
        <authorList>
            <person name="Petrova K.O."/>
            <person name="Toshchakov S.V."/>
            <person name="Boltjanskaja Y.V."/>
            <person name="Kevbrin V."/>
        </authorList>
    </citation>
    <scope>NUCLEOTIDE SEQUENCE</scope>
    <source>
        <strain evidence="1">Z-910T</strain>
    </source>
</reference>
<dbReference type="SUPFAM" id="SSF53335">
    <property type="entry name" value="S-adenosyl-L-methionine-dependent methyltransferases"/>
    <property type="match status" value="1"/>
</dbReference>
<dbReference type="InterPro" id="IPR029063">
    <property type="entry name" value="SAM-dependent_MTases_sf"/>
</dbReference>
<protein>
    <submittedName>
        <fullName evidence="1">Class I SAM-dependent methyltransferase</fullName>
        <ecNumber evidence="1">2.1.1.-</ecNumber>
    </submittedName>
</protein>
<dbReference type="InterPro" id="IPR007536">
    <property type="entry name" value="16SrRNA_methylTrfase_J"/>
</dbReference>
<sequence>MGIICTTSQKPTEKMKQTSKKIAELVDGKYVPRKNLGSLNRHTYVLVVTKSAVNAYNNGKKFTFHPSMAMLRIKRIDNNEIDTFTKLLGDISGWRVLDCTLGLGADTLVLSKLVGNTGFVTSLEKSKIIYQVVKSGFENIIYNYPELYSLSRNVRLTNIDFNRYLDNVERNSYDLIYFDPMFQKPLENSAAISSLRGIAHSSRNLRQSITKAKRVAKEAVVVKNNKNYPFNSIGLDNTFTLPSSSVSYGIYIKKED</sequence>
<dbReference type="EC" id="2.1.1.-" evidence="1"/>
<dbReference type="PANTHER" id="PTHR36112">
    <property type="entry name" value="RIBOSOMAL RNA SMALL SUBUNIT METHYLTRANSFERASE J"/>
    <property type="match status" value="1"/>
</dbReference>
<dbReference type="AlphaFoldDB" id="A0AAU7VQV6"/>
<dbReference type="PANTHER" id="PTHR36112:SF1">
    <property type="entry name" value="RIBOSOMAL RNA SMALL SUBUNIT METHYLTRANSFERASE J"/>
    <property type="match status" value="1"/>
</dbReference>
<dbReference type="Gene3D" id="3.40.50.150">
    <property type="entry name" value="Vaccinia Virus protein VP39"/>
    <property type="match status" value="1"/>
</dbReference>
<dbReference type="EMBL" id="CP158367">
    <property type="protein sequence ID" value="XBX76312.1"/>
    <property type="molecule type" value="Genomic_DNA"/>
</dbReference>
<gene>
    <name evidence="1" type="ORF">PRVXT_001499</name>
</gene>
<dbReference type="Pfam" id="PF04445">
    <property type="entry name" value="SAM_MT"/>
    <property type="match status" value="1"/>
</dbReference>
<dbReference type="CDD" id="cd02440">
    <property type="entry name" value="AdoMet_MTases"/>
    <property type="match status" value="1"/>
</dbReference>
<name>A0AAU7VQV6_9FIRM</name>
<dbReference type="GO" id="GO:0008990">
    <property type="term" value="F:rRNA (guanine-N2-)-methyltransferase activity"/>
    <property type="evidence" value="ECO:0007669"/>
    <property type="project" value="InterPro"/>
</dbReference>
<dbReference type="RefSeq" id="WP_350345046.1">
    <property type="nucleotide sequence ID" value="NZ_CP158367.1"/>
</dbReference>
<keyword evidence="1" id="KW-0808">Transferase</keyword>